<dbReference type="PANTHER" id="PTHR34606">
    <property type="entry name" value="BON DOMAIN-CONTAINING PROTEIN"/>
    <property type="match status" value="1"/>
</dbReference>
<evidence type="ECO:0000256" key="5">
    <source>
        <dbReference type="ARBA" id="ARBA00070588"/>
    </source>
</evidence>
<keyword evidence="10" id="KW-1185">Reference proteome</keyword>
<accession>A0A238D9V8</accession>
<dbReference type="PANTHER" id="PTHR34606:SF16">
    <property type="entry name" value="BON DOMAIN-CONTAINING PROTEIN"/>
    <property type="match status" value="1"/>
</dbReference>
<evidence type="ECO:0000313" key="10">
    <source>
        <dbReference type="Proteomes" id="UP000214566"/>
    </source>
</evidence>
<feature type="signal peptide" evidence="7">
    <location>
        <begin position="1"/>
        <end position="28"/>
    </location>
</feature>
<organism evidence="9 10">
    <name type="scientific">Thiomonas delicata</name>
    <name type="common">Thiomonas cuprina</name>
    <dbReference type="NCBI Taxonomy" id="364030"/>
    <lineage>
        <taxon>Bacteria</taxon>
        <taxon>Pseudomonadati</taxon>
        <taxon>Pseudomonadota</taxon>
        <taxon>Betaproteobacteria</taxon>
        <taxon>Burkholderiales</taxon>
        <taxon>Thiomonas</taxon>
    </lineage>
</organism>
<keyword evidence="4" id="KW-0574">Periplasm</keyword>
<dbReference type="GO" id="GO:0042597">
    <property type="term" value="C:periplasmic space"/>
    <property type="evidence" value="ECO:0007669"/>
    <property type="project" value="UniProtKB-SubCell"/>
</dbReference>
<dbReference type="EMBL" id="FLMQ01000058">
    <property type="protein sequence ID" value="SBP90118.1"/>
    <property type="molecule type" value="Genomic_DNA"/>
</dbReference>
<dbReference type="SMART" id="SM00749">
    <property type="entry name" value="BON"/>
    <property type="match status" value="1"/>
</dbReference>
<feature type="compositionally biased region" description="Polar residues" evidence="6">
    <location>
        <begin position="48"/>
        <end position="62"/>
    </location>
</feature>
<keyword evidence="2 7" id="KW-0732">Signal</keyword>
<sequence length="137" mass="14650">MNTNTANNKWLLAACCMSLMAVASNANAQMSDHGTSMGQSSSMGNNSATGQTHARQAPNESSGGYMDNSAITMKVKAMLMKDESLKSLDIHVTTKNEVVTLAGTVKNMHESERAVRIAKSVDGVKAVKNNMKQEVKK</sequence>
<evidence type="ECO:0000256" key="1">
    <source>
        <dbReference type="ARBA" id="ARBA00004418"/>
    </source>
</evidence>
<dbReference type="AlphaFoldDB" id="A0A238D9V8"/>
<comment type="subcellular location">
    <subcellularLocation>
        <location evidence="1">Periplasm</location>
    </subcellularLocation>
</comment>
<reference evidence="9 10" key="1">
    <citation type="submission" date="2016-06" db="EMBL/GenBank/DDBJ databases">
        <authorList>
            <person name="Kjaerup R.B."/>
            <person name="Dalgaard T.S."/>
            <person name="Juul-Madsen H.R."/>
        </authorList>
    </citation>
    <scope>NUCLEOTIDE SEQUENCE [LARGE SCALE GENOMIC DNA]</scope>
    <source>
        <strain evidence="9 10">DSM 16361</strain>
    </source>
</reference>
<dbReference type="FunFam" id="3.30.1340.30:FF:000001">
    <property type="entry name" value="Molecular chaperone OsmY"/>
    <property type="match status" value="1"/>
</dbReference>
<evidence type="ECO:0000259" key="8">
    <source>
        <dbReference type="PROSITE" id="PS50914"/>
    </source>
</evidence>
<gene>
    <name evidence="9" type="ORF">THIARS_90268</name>
</gene>
<evidence type="ECO:0000256" key="2">
    <source>
        <dbReference type="ARBA" id="ARBA00022729"/>
    </source>
</evidence>
<dbReference type="Proteomes" id="UP000214566">
    <property type="component" value="Unassembled WGS sequence"/>
</dbReference>
<proteinExistence type="predicted"/>
<evidence type="ECO:0000256" key="3">
    <source>
        <dbReference type="ARBA" id="ARBA00022737"/>
    </source>
</evidence>
<evidence type="ECO:0000256" key="7">
    <source>
        <dbReference type="SAM" id="SignalP"/>
    </source>
</evidence>
<dbReference type="InterPro" id="IPR014004">
    <property type="entry name" value="Transpt-assoc_nodulatn_dom_bac"/>
</dbReference>
<dbReference type="InterPro" id="IPR051686">
    <property type="entry name" value="Lipoprotein_DolP"/>
</dbReference>
<dbReference type="InterPro" id="IPR007055">
    <property type="entry name" value="BON_dom"/>
</dbReference>
<feature type="chain" id="PRO_5012805388" description="Osmotically-inducible protein Y" evidence="7">
    <location>
        <begin position="29"/>
        <end position="137"/>
    </location>
</feature>
<feature type="region of interest" description="Disordered" evidence="6">
    <location>
        <begin position="30"/>
        <end position="67"/>
    </location>
</feature>
<dbReference type="PROSITE" id="PS50914">
    <property type="entry name" value="BON"/>
    <property type="match status" value="1"/>
</dbReference>
<evidence type="ECO:0000256" key="6">
    <source>
        <dbReference type="SAM" id="MobiDB-lite"/>
    </source>
</evidence>
<name>A0A238D9V8_THIDL</name>
<dbReference type="RefSeq" id="WP_186436739.1">
    <property type="nucleotide sequence ID" value="NZ_LT592171.1"/>
</dbReference>
<feature type="compositionally biased region" description="Low complexity" evidence="6">
    <location>
        <begin position="36"/>
        <end position="47"/>
    </location>
</feature>
<keyword evidence="3" id="KW-0677">Repeat</keyword>
<dbReference type="Gene3D" id="3.30.1340.30">
    <property type="match status" value="1"/>
</dbReference>
<protein>
    <recommendedName>
        <fullName evidence="5">Osmotically-inducible protein Y</fullName>
    </recommendedName>
</protein>
<evidence type="ECO:0000256" key="4">
    <source>
        <dbReference type="ARBA" id="ARBA00022764"/>
    </source>
</evidence>
<feature type="domain" description="BON" evidence="8">
    <location>
        <begin position="67"/>
        <end position="135"/>
    </location>
</feature>
<evidence type="ECO:0000313" key="9">
    <source>
        <dbReference type="EMBL" id="SBP90118.1"/>
    </source>
</evidence>
<dbReference type="Pfam" id="PF04972">
    <property type="entry name" value="BON"/>
    <property type="match status" value="1"/>
</dbReference>